<dbReference type="AlphaFoldDB" id="A0A4U5LUR7"/>
<evidence type="ECO:0000256" key="1">
    <source>
        <dbReference type="SAM" id="MobiDB-lite"/>
    </source>
</evidence>
<comment type="caution">
    <text evidence="2">The sequence shown here is derived from an EMBL/GenBank/DDBJ whole genome shotgun (WGS) entry which is preliminary data.</text>
</comment>
<proteinExistence type="predicted"/>
<evidence type="ECO:0000313" key="3">
    <source>
        <dbReference type="Proteomes" id="UP000298663"/>
    </source>
</evidence>
<keyword evidence="3" id="KW-1185">Reference proteome</keyword>
<reference evidence="2 3" key="1">
    <citation type="journal article" date="2015" name="Genome Biol.">
        <title>Comparative genomics of Steinernema reveals deeply conserved gene regulatory networks.</title>
        <authorList>
            <person name="Dillman A.R."/>
            <person name="Macchietto M."/>
            <person name="Porter C.F."/>
            <person name="Rogers A."/>
            <person name="Williams B."/>
            <person name="Antoshechkin I."/>
            <person name="Lee M.M."/>
            <person name="Goodwin Z."/>
            <person name="Lu X."/>
            <person name="Lewis E.E."/>
            <person name="Goodrich-Blair H."/>
            <person name="Stock S.P."/>
            <person name="Adams B.J."/>
            <person name="Sternberg P.W."/>
            <person name="Mortazavi A."/>
        </authorList>
    </citation>
    <scope>NUCLEOTIDE SEQUENCE [LARGE SCALE GENOMIC DNA]</scope>
    <source>
        <strain evidence="2 3">ALL</strain>
    </source>
</reference>
<reference evidence="2 3" key="2">
    <citation type="journal article" date="2019" name="G3 (Bethesda)">
        <title>Hybrid Assembly of the Genome of the Entomopathogenic Nematode Steinernema carpocapsae Identifies the X-Chromosome.</title>
        <authorList>
            <person name="Serra L."/>
            <person name="Macchietto M."/>
            <person name="Macias-Munoz A."/>
            <person name="McGill C.J."/>
            <person name="Rodriguez I.M."/>
            <person name="Rodriguez B."/>
            <person name="Murad R."/>
            <person name="Mortazavi A."/>
        </authorList>
    </citation>
    <scope>NUCLEOTIDE SEQUENCE [LARGE SCALE GENOMIC DNA]</scope>
    <source>
        <strain evidence="2 3">ALL</strain>
    </source>
</reference>
<evidence type="ECO:0000313" key="2">
    <source>
        <dbReference type="EMBL" id="TKR59857.1"/>
    </source>
</evidence>
<accession>A0A4U5LUR7</accession>
<name>A0A4U5LUR7_STECR</name>
<dbReference type="EMBL" id="AZBU02000012">
    <property type="protein sequence ID" value="TKR59857.1"/>
    <property type="molecule type" value="Genomic_DNA"/>
</dbReference>
<sequence length="76" mass="8524">MKISNPNHNTLSLVKQSLTCVKHKIHVHTSQTLKNASNTPESCSTPTQSHLCRSRCSHTREIVRNSPTQASRHSHL</sequence>
<dbReference type="Proteomes" id="UP000298663">
    <property type="component" value="Unassembled WGS sequence"/>
</dbReference>
<gene>
    <name evidence="2" type="ORF">L596_029470</name>
</gene>
<feature type="region of interest" description="Disordered" evidence="1">
    <location>
        <begin position="31"/>
        <end position="50"/>
    </location>
</feature>
<organism evidence="2 3">
    <name type="scientific">Steinernema carpocapsae</name>
    <name type="common">Entomopathogenic nematode</name>
    <dbReference type="NCBI Taxonomy" id="34508"/>
    <lineage>
        <taxon>Eukaryota</taxon>
        <taxon>Metazoa</taxon>
        <taxon>Ecdysozoa</taxon>
        <taxon>Nematoda</taxon>
        <taxon>Chromadorea</taxon>
        <taxon>Rhabditida</taxon>
        <taxon>Tylenchina</taxon>
        <taxon>Panagrolaimomorpha</taxon>
        <taxon>Strongyloidoidea</taxon>
        <taxon>Steinernematidae</taxon>
        <taxon>Steinernema</taxon>
    </lineage>
</organism>
<protein>
    <submittedName>
        <fullName evidence="2">Uncharacterized protein</fullName>
    </submittedName>
</protein>